<reference evidence="1" key="1">
    <citation type="journal article" date="2021" name="Open Biol.">
        <title>Shared evolutionary footprints suggest mitochondrial oxidative damage underlies multiple complex I losses in fungi.</title>
        <authorList>
            <person name="Schikora-Tamarit M.A."/>
            <person name="Marcet-Houben M."/>
            <person name="Nosek J."/>
            <person name="Gabaldon T."/>
        </authorList>
    </citation>
    <scope>NUCLEOTIDE SEQUENCE</scope>
    <source>
        <strain evidence="1">CBS6341</strain>
    </source>
</reference>
<sequence length="157" mass="16806">MTVQPIGFKTSTANLASPCNELDPMFGIVIVVPVMAAKASGYVDDEASDSITKTSGAVATEVKNLDAVPALPRYNSLSEATKLPPLPFKIKVSPWSSQVISAPFKFEIAFSICSTSSECSKFLILQGFDDKAAKTKALFEMDFEPGGVITSLKDDEF</sequence>
<protein>
    <submittedName>
        <fullName evidence="1">Uncharacterized protein</fullName>
    </submittedName>
</protein>
<gene>
    <name evidence="1" type="ORF">WICMUC_005945</name>
</gene>
<evidence type="ECO:0000313" key="2">
    <source>
        <dbReference type="Proteomes" id="UP000769528"/>
    </source>
</evidence>
<dbReference type="EMBL" id="JAEUBF010001547">
    <property type="protein sequence ID" value="KAH3663419.1"/>
    <property type="molecule type" value="Genomic_DNA"/>
</dbReference>
<reference evidence="1" key="2">
    <citation type="submission" date="2021-01" db="EMBL/GenBank/DDBJ databases">
        <authorList>
            <person name="Schikora-Tamarit M.A."/>
        </authorList>
    </citation>
    <scope>NUCLEOTIDE SEQUENCE</scope>
    <source>
        <strain evidence="1">CBS6341</strain>
    </source>
</reference>
<dbReference type="Proteomes" id="UP000769528">
    <property type="component" value="Unassembled WGS sequence"/>
</dbReference>
<comment type="caution">
    <text evidence="1">The sequence shown here is derived from an EMBL/GenBank/DDBJ whole genome shotgun (WGS) entry which is preliminary data.</text>
</comment>
<dbReference type="AlphaFoldDB" id="A0A9P8P2D1"/>
<organism evidence="1 2">
    <name type="scientific">Wickerhamomyces mucosus</name>
    <dbReference type="NCBI Taxonomy" id="1378264"/>
    <lineage>
        <taxon>Eukaryota</taxon>
        <taxon>Fungi</taxon>
        <taxon>Dikarya</taxon>
        <taxon>Ascomycota</taxon>
        <taxon>Saccharomycotina</taxon>
        <taxon>Saccharomycetes</taxon>
        <taxon>Phaffomycetales</taxon>
        <taxon>Wickerhamomycetaceae</taxon>
        <taxon>Wickerhamomyces</taxon>
    </lineage>
</organism>
<evidence type="ECO:0000313" key="1">
    <source>
        <dbReference type="EMBL" id="KAH3663419.1"/>
    </source>
</evidence>
<keyword evidence="2" id="KW-1185">Reference proteome</keyword>
<dbReference type="OrthoDB" id="10447234at2759"/>
<name>A0A9P8P2D1_9ASCO</name>
<proteinExistence type="predicted"/>
<accession>A0A9P8P2D1</accession>